<organism evidence="2 3">
    <name type="scientific">Methylophaga lonarensis MPL</name>
    <dbReference type="NCBI Taxonomy" id="1286106"/>
    <lineage>
        <taxon>Bacteria</taxon>
        <taxon>Pseudomonadati</taxon>
        <taxon>Pseudomonadota</taxon>
        <taxon>Gammaproteobacteria</taxon>
        <taxon>Thiotrichales</taxon>
        <taxon>Piscirickettsiaceae</taxon>
        <taxon>Methylophaga</taxon>
    </lineage>
</organism>
<dbReference type="Proteomes" id="UP000012019">
    <property type="component" value="Unassembled WGS sequence"/>
</dbReference>
<protein>
    <submittedName>
        <fullName evidence="2">Uncharacterized protein</fullName>
    </submittedName>
</protein>
<feature type="signal peptide" evidence="1">
    <location>
        <begin position="1"/>
        <end position="23"/>
    </location>
</feature>
<keyword evidence="3" id="KW-1185">Reference proteome</keyword>
<evidence type="ECO:0000313" key="2">
    <source>
        <dbReference type="EMBL" id="EMR12349.1"/>
    </source>
</evidence>
<keyword evidence="1" id="KW-0732">Signal</keyword>
<dbReference type="AlphaFoldDB" id="M7PPH2"/>
<proteinExistence type="predicted"/>
<comment type="caution">
    <text evidence="2">The sequence shown here is derived from an EMBL/GenBank/DDBJ whole genome shotgun (WGS) entry which is preliminary data.</text>
</comment>
<evidence type="ECO:0000256" key="1">
    <source>
        <dbReference type="SAM" id="SignalP"/>
    </source>
</evidence>
<dbReference type="EMBL" id="APHR01000058">
    <property type="protein sequence ID" value="EMR12349.1"/>
    <property type="molecule type" value="Genomic_DNA"/>
</dbReference>
<reference evidence="2 3" key="1">
    <citation type="journal article" date="2013" name="Genome Announc.">
        <title>Draft Genome Sequence of Methylophaga lonarensis MPLT, a Haloalkaliphilic (Non-Methane-Utilizing) Methylotroph.</title>
        <authorList>
            <person name="Shetty S.A."/>
            <person name="Marathe N.P."/>
            <person name="Munot H."/>
            <person name="Antony C.P."/>
            <person name="Dhotre D.P."/>
            <person name="Murrell J.C."/>
            <person name="Shouche Y.S."/>
        </authorList>
    </citation>
    <scope>NUCLEOTIDE SEQUENCE [LARGE SCALE GENOMIC DNA]</scope>
    <source>
        <strain evidence="2 3">MPL</strain>
    </source>
</reference>
<accession>M7PPH2</accession>
<gene>
    <name evidence="2" type="ORF">MPL1_10457</name>
</gene>
<dbReference type="STRING" id="1286106.MPL1_10457"/>
<dbReference type="PATRIC" id="fig|1286106.3.peg.2092"/>
<sequence>MMSKKVLVYPLLALILVAGLVHATVQNRANQHAQLMVTELIELFEDRGINISVGKLTVQPYSREVTARDLVIEMNDQPPHHVGVVRLTDIEFNQAQDFILAMRVDVEQVIMTVTPQMADEIQPEVIWQTLQSLGMKDGQLAQHQSIYYRYNPELAQLQLRSTSRVHHPDDIQKVLYEFDVSTEFTQIPDLEQMLADLRTTEEQSNLSMRWLSTGLKTFSAVYVDKGWWPAYRSTAASLSGVTEQHFQYASAEQVATWLWDLPFLPASAKQTLIEASTDFIAADAPQFHFSVRALPPEGVNIPMAFMAAVMSPNAMENFFEFDLSLSMRENE</sequence>
<name>M7PPH2_9GAMM</name>
<feature type="chain" id="PRO_5004083276" evidence="1">
    <location>
        <begin position="24"/>
        <end position="331"/>
    </location>
</feature>
<evidence type="ECO:0000313" key="3">
    <source>
        <dbReference type="Proteomes" id="UP000012019"/>
    </source>
</evidence>
<dbReference type="RefSeq" id="WP_009727061.1">
    <property type="nucleotide sequence ID" value="NZ_APHR01000058.1"/>
</dbReference>